<dbReference type="PANTHER" id="PTHR43245">
    <property type="entry name" value="BIFUNCTIONAL POLYMYXIN RESISTANCE PROTEIN ARNA"/>
    <property type="match status" value="1"/>
</dbReference>
<evidence type="ECO:0000313" key="2">
    <source>
        <dbReference type="EMBL" id="OGY52174.1"/>
    </source>
</evidence>
<comment type="caution">
    <text evidence="2">The sequence shown here is derived from an EMBL/GenBank/DDBJ whole genome shotgun (WGS) entry which is preliminary data.</text>
</comment>
<accession>A0A1G1YIT1</accession>
<dbReference type="Proteomes" id="UP000177310">
    <property type="component" value="Unassembled WGS sequence"/>
</dbReference>
<organism evidence="2 3">
    <name type="scientific">Candidatus Buchananbacteria bacterium RIFCSPHIGHO2_02_FULL_56_16</name>
    <dbReference type="NCBI Taxonomy" id="1797542"/>
    <lineage>
        <taxon>Bacteria</taxon>
        <taxon>Candidatus Buchananiibacteriota</taxon>
    </lineage>
</organism>
<sequence length="363" mass="40389">MTTKKKVLITGAQGYIGSVLVPYLRDHGFDCVGYDTGFFADCLLYAADDSPVIRKDMRDFSPADLNGIEAVVHLAAISNDPLKNFDPGSVYGPVRQYSRTLAERCKAAGVRLIFASSCSVYGQGQSEMLDESSPTDPRIPYSLNKLQIEADLKEISDQTWAPIILRFATLFGPSPRMRFDIVVNMLTAMAFTTKKIILNSDGLAWRPVVHIQDVCQAIRHAIDFEGALARPLVLNVGKTSENYTVRQLAELIQSAVPGSAIEYLAEQKTPLAGAELIADRKIQNATDSRTYRVSFERIKEVFSGFECEWPVRRGVTQLLEVFTRLPLTAQQFHDINFYRLQKIESLQSGGRLTGELRWAGGKV</sequence>
<reference evidence="2 3" key="1">
    <citation type="journal article" date="2016" name="Nat. Commun.">
        <title>Thousands of microbial genomes shed light on interconnected biogeochemical processes in an aquifer system.</title>
        <authorList>
            <person name="Anantharaman K."/>
            <person name="Brown C.T."/>
            <person name="Hug L.A."/>
            <person name="Sharon I."/>
            <person name="Castelle C.J."/>
            <person name="Probst A.J."/>
            <person name="Thomas B.C."/>
            <person name="Singh A."/>
            <person name="Wilkins M.J."/>
            <person name="Karaoz U."/>
            <person name="Brodie E.L."/>
            <person name="Williams K.H."/>
            <person name="Hubbard S.S."/>
            <person name="Banfield J.F."/>
        </authorList>
    </citation>
    <scope>NUCLEOTIDE SEQUENCE [LARGE SCALE GENOMIC DNA]</scope>
</reference>
<dbReference type="SUPFAM" id="SSF51735">
    <property type="entry name" value="NAD(P)-binding Rossmann-fold domains"/>
    <property type="match status" value="1"/>
</dbReference>
<dbReference type="Pfam" id="PF01370">
    <property type="entry name" value="Epimerase"/>
    <property type="match status" value="1"/>
</dbReference>
<proteinExistence type="predicted"/>
<name>A0A1G1YIT1_9BACT</name>
<feature type="domain" description="NAD-dependent epimerase/dehydratase" evidence="1">
    <location>
        <begin position="7"/>
        <end position="237"/>
    </location>
</feature>
<evidence type="ECO:0000259" key="1">
    <source>
        <dbReference type="Pfam" id="PF01370"/>
    </source>
</evidence>
<protein>
    <recommendedName>
        <fullName evidence="1">NAD-dependent epimerase/dehydratase domain-containing protein</fullName>
    </recommendedName>
</protein>
<dbReference type="CDD" id="cd08946">
    <property type="entry name" value="SDR_e"/>
    <property type="match status" value="1"/>
</dbReference>
<gene>
    <name evidence="2" type="ORF">A3J59_03410</name>
</gene>
<dbReference type="Gene3D" id="3.40.50.720">
    <property type="entry name" value="NAD(P)-binding Rossmann-like Domain"/>
    <property type="match status" value="1"/>
</dbReference>
<dbReference type="EMBL" id="MHIL01000008">
    <property type="protein sequence ID" value="OGY52174.1"/>
    <property type="molecule type" value="Genomic_DNA"/>
</dbReference>
<dbReference type="PANTHER" id="PTHR43245:SF23">
    <property type="entry name" value="NAD(P)-BINDING DOMAIN-CONTAINING PROTEIN"/>
    <property type="match status" value="1"/>
</dbReference>
<evidence type="ECO:0000313" key="3">
    <source>
        <dbReference type="Proteomes" id="UP000177310"/>
    </source>
</evidence>
<dbReference type="InterPro" id="IPR001509">
    <property type="entry name" value="Epimerase_deHydtase"/>
</dbReference>
<dbReference type="STRING" id="1797542.A3J59_03410"/>
<dbReference type="InterPro" id="IPR050177">
    <property type="entry name" value="Lipid_A_modif_metabolic_enz"/>
</dbReference>
<dbReference type="InterPro" id="IPR036291">
    <property type="entry name" value="NAD(P)-bd_dom_sf"/>
</dbReference>
<dbReference type="AlphaFoldDB" id="A0A1G1YIT1"/>